<dbReference type="AlphaFoldDB" id="A0A2V1P4E5"/>
<dbReference type="RefSeq" id="WP_109388911.1">
    <property type="nucleotide sequence ID" value="NZ_QETF01000010.1"/>
</dbReference>
<reference evidence="2" key="1">
    <citation type="submission" date="2018-05" db="EMBL/GenBank/DDBJ databases">
        <authorList>
            <person name="Du Z."/>
            <person name="Wang X."/>
        </authorList>
    </citation>
    <scope>NUCLEOTIDE SEQUENCE [LARGE SCALE GENOMIC DNA]</scope>
    <source>
        <strain evidence="2">WDS4C29</strain>
    </source>
</reference>
<sequence length="157" mass="17667">MSRVFRYQTTVRPDWIDYNGHMQDAYYGLIFSYAVDAVQDAIGVDASYRDRTGCTIYLLEDHKSYLHEVKEGAALRVEMRVLDHDAKRFLLHGQMFEGEELVAVGEFVELHVARHPSPHAAPMPEDVQAALATARLSSDAAAQLPNRARALALRRPA</sequence>
<name>A0A2V1P4E5_9RHOB</name>
<dbReference type="InterPro" id="IPR029069">
    <property type="entry name" value="HotDog_dom_sf"/>
</dbReference>
<organism evidence="1 2">
    <name type="scientific">Salibaculum griseiflavum</name>
    <dbReference type="NCBI Taxonomy" id="1914409"/>
    <lineage>
        <taxon>Bacteria</taxon>
        <taxon>Pseudomonadati</taxon>
        <taxon>Pseudomonadota</taxon>
        <taxon>Alphaproteobacteria</taxon>
        <taxon>Rhodobacterales</taxon>
        <taxon>Roseobacteraceae</taxon>
        <taxon>Salibaculum</taxon>
    </lineage>
</organism>
<dbReference type="Proteomes" id="UP000245293">
    <property type="component" value="Unassembled WGS sequence"/>
</dbReference>
<dbReference type="EMBL" id="QETF01000010">
    <property type="protein sequence ID" value="PWG16670.1"/>
    <property type="molecule type" value="Genomic_DNA"/>
</dbReference>
<dbReference type="Gene3D" id="3.10.129.10">
    <property type="entry name" value="Hotdog Thioesterase"/>
    <property type="match status" value="1"/>
</dbReference>
<accession>A0A2V1P4E5</accession>
<comment type="caution">
    <text evidence="1">The sequence shown here is derived from an EMBL/GenBank/DDBJ whole genome shotgun (WGS) entry which is preliminary data.</text>
</comment>
<dbReference type="OrthoDB" id="9803287at2"/>
<evidence type="ECO:0000313" key="2">
    <source>
        <dbReference type="Proteomes" id="UP000245293"/>
    </source>
</evidence>
<proteinExistence type="predicted"/>
<protein>
    <submittedName>
        <fullName evidence="1">4-hydroxybenzoyl-CoA thioesterase</fullName>
    </submittedName>
</protein>
<gene>
    <name evidence="1" type="ORF">DFK10_10100</name>
</gene>
<keyword evidence="2" id="KW-1185">Reference proteome</keyword>
<evidence type="ECO:0000313" key="1">
    <source>
        <dbReference type="EMBL" id="PWG16670.1"/>
    </source>
</evidence>
<dbReference type="SUPFAM" id="SSF54637">
    <property type="entry name" value="Thioesterase/thiol ester dehydrase-isomerase"/>
    <property type="match status" value="1"/>
</dbReference>
<dbReference type="Pfam" id="PF13279">
    <property type="entry name" value="4HBT_2"/>
    <property type="match status" value="1"/>
</dbReference>
<dbReference type="CDD" id="cd00586">
    <property type="entry name" value="4HBT"/>
    <property type="match status" value="1"/>
</dbReference>